<evidence type="ECO:0000256" key="2">
    <source>
        <dbReference type="SAM" id="MobiDB-lite"/>
    </source>
</evidence>
<comment type="caution">
    <text evidence="3">The sequence shown here is derived from an EMBL/GenBank/DDBJ whole genome shotgun (WGS) entry which is preliminary data.</text>
</comment>
<accession>A0A8J4BZM7</accession>
<sequence length="198" mass="22241">MGKNQAHKAMQRSRYNGGGASEEGGAPAFNDGLKDVTFHTAEWHAARIAALTVERMPWEEWRQKQKEAEGKLAAAAEEEERLMREYRAQLDADRTKLLARGRNHADLAKELKKDKKRKRKDGKSEKKSKKSKKESKSKKKKSKKSKRRRTSSGDSSDSSRSGSSDSSSSSSDSDRSNPEGEGDNDSNKPMRLSDWLKI</sequence>
<dbReference type="Proteomes" id="UP000747399">
    <property type="component" value="Unassembled WGS sequence"/>
</dbReference>
<evidence type="ECO:0000256" key="1">
    <source>
        <dbReference type="SAM" id="Coils"/>
    </source>
</evidence>
<protein>
    <submittedName>
        <fullName evidence="3">Uncharacterized protein</fullName>
    </submittedName>
</protein>
<dbReference type="AlphaFoldDB" id="A0A8J4BZM7"/>
<feature type="coiled-coil region" evidence="1">
    <location>
        <begin position="58"/>
        <end position="96"/>
    </location>
</feature>
<keyword evidence="1" id="KW-0175">Coiled coil</keyword>
<feature type="compositionally biased region" description="Basic and acidic residues" evidence="2">
    <location>
        <begin position="103"/>
        <end position="113"/>
    </location>
</feature>
<feature type="region of interest" description="Disordered" evidence="2">
    <location>
        <begin position="96"/>
        <end position="198"/>
    </location>
</feature>
<organism evidence="3 4">
    <name type="scientific">Volvox africanus</name>
    <dbReference type="NCBI Taxonomy" id="51714"/>
    <lineage>
        <taxon>Eukaryota</taxon>
        <taxon>Viridiplantae</taxon>
        <taxon>Chlorophyta</taxon>
        <taxon>core chlorophytes</taxon>
        <taxon>Chlorophyceae</taxon>
        <taxon>CS clade</taxon>
        <taxon>Chlamydomonadales</taxon>
        <taxon>Volvocaceae</taxon>
        <taxon>Volvox</taxon>
    </lineage>
</organism>
<name>A0A8J4BZM7_9CHLO</name>
<feature type="compositionally biased region" description="Basic residues" evidence="2">
    <location>
        <begin position="114"/>
        <end position="150"/>
    </location>
</feature>
<feature type="region of interest" description="Disordered" evidence="2">
    <location>
        <begin position="1"/>
        <end position="32"/>
    </location>
</feature>
<keyword evidence="4" id="KW-1185">Reference proteome</keyword>
<feature type="compositionally biased region" description="Low complexity" evidence="2">
    <location>
        <begin position="152"/>
        <end position="171"/>
    </location>
</feature>
<reference evidence="3" key="1">
    <citation type="journal article" date="2021" name="Proc. Natl. Acad. Sci. U.S.A.">
        <title>Three genomes in the algal genus Volvox reveal the fate of a haploid sex-determining region after a transition to homothallism.</title>
        <authorList>
            <person name="Yamamoto K."/>
            <person name="Hamaji T."/>
            <person name="Kawai-Toyooka H."/>
            <person name="Matsuzaki R."/>
            <person name="Takahashi F."/>
            <person name="Nishimura Y."/>
            <person name="Kawachi M."/>
            <person name="Noguchi H."/>
            <person name="Minakuchi Y."/>
            <person name="Umen J.G."/>
            <person name="Toyoda A."/>
            <person name="Nozaki H."/>
        </authorList>
    </citation>
    <scope>NUCLEOTIDE SEQUENCE</scope>
    <source>
        <strain evidence="3">NIES-3780</strain>
    </source>
</reference>
<proteinExistence type="predicted"/>
<dbReference type="PANTHER" id="PTHR36021:SF1">
    <property type="entry name" value="COREPRESSOR"/>
    <property type="match status" value="1"/>
</dbReference>
<dbReference type="PANTHER" id="PTHR36021">
    <property type="entry name" value="COREPRESSOR"/>
    <property type="match status" value="1"/>
</dbReference>
<evidence type="ECO:0000313" key="3">
    <source>
        <dbReference type="EMBL" id="GIL68529.1"/>
    </source>
</evidence>
<feature type="compositionally biased region" description="Basic residues" evidence="2">
    <location>
        <begin position="1"/>
        <end position="11"/>
    </location>
</feature>
<gene>
    <name evidence="3" type="ORF">Vafri_21804</name>
</gene>
<dbReference type="EMBL" id="BNCO01000120">
    <property type="protein sequence ID" value="GIL68529.1"/>
    <property type="molecule type" value="Genomic_DNA"/>
</dbReference>
<evidence type="ECO:0000313" key="4">
    <source>
        <dbReference type="Proteomes" id="UP000747399"/>
    </source>
</evidence>